<keyword evidence="10" id="KW-0472">Membrane</keyword>
<dbReference type="GO" id="GO:0005789">
    <property type="term" value="C:endoplasmic reticulum membrane"/>
    <property type="evidence" value="ECO:0007669"/>
    <property type="project" value="UniProtKB-SubCell"/>
</dbReference>
<dbReference type="Proteomes" id="UP001208570">
    <property type="component" value="Unassembled WGS sequence"/>
</dbReference>
<sequence>MELHRRNAAPKSGSNEDVLLIHDGKVFDVTDFLSKHPGGPEVLLEYKNRDVTAVMRGPEPHIHSEAAHSILRLLASSAVDDNRNGVVYENNADSHIRCRSNASDDSCATSDTDQQTDVDWNLPIAGQVSKLGGHYFTWVHQPVEQDIRFFKSDLLEGLTSCSWYVVPMLWLPIMWYFLCCSMQELHRTNGEVWLPWLLGGKNRI</sequence>
<accession>A0AAD9JAS8</accession>
<dbReference type="GO" id="GO:0006631">
    <property type="term" value="P:fatty acid metabolic process"/>
    <property type="evidence" value="ECO:0007669"/>
    <property type="project" value="TreeGrafter"/>
</dbReference>
<dbReference type="GO" id="GO:0080132">
    <property type="term" value="F:fatty acid 2-hydroxylase activity"/>
    <property type="evidence" value="ECO:0007669"/>
    <property type="project" value="InterPro"/>
</dbReference>
<comment type="subcellular location">
    <subcellularLocation>
        <location evidence="1">Endoplasmic reticulum membrane</location>
        <topology evidence="1">Multi-pass membrane protein</topology>
    </subcellularLocation>
</comment>
<dbReference type="GO" id="GO:0020037">
    <property type="term" value="F:heme binding"/>
    <property type="evidence" value="ECO:0007669"/>
    <property type="project" value="UniProtKB-UniRule"/>
</dbReference>
<reference evidence="13" key="1">
    <citation type="journal article" date="2023" name="Mol. Biol. Evol.">
        <title>Third-Generation Sequencing Reveals the Adaptive Role of the Epigenome in Three Deep-Sea Polychaetes.</title>
        <authorList>
            <person name="Perez M."/>
            <person name="Aroh O."/>
            <person name="Sun Y."/>
            <person name="Lan Y."/>
            <person name="Juniper S.K."/>
            <person name="Young C.R."/>
            <person name="Angers B."/>
            <person name="Qian P.Y."/>
        </authorList>
    </citation>
    <scope>NUCLEOTIDE SEQUENCE</scope>
    <source>
        <strain evidence="13">P08H-3</strain>
    </source>
</reference>
<proteinExistence type="inferred from homology"/>
<evidence type="ECO:0000256" key="11">
    <source>
        <dbReference type="RuleBase" id="RU362121"/>
    </source>
</evidence>
<dbReference type="PANTHER" id="PTHR12863:SF1">
    <property type="entry name" value="FATTY ACID 2-HYDROXYLASE"/>
    <property type="match status" value="1"/>
</dbReference>
<dbReference type="EMBL" id="JAODUP010000442">
    <property type="protein sequence ID" value="KAK2149674.1"/>
    <property type="molecule type" value="Genomic_DNA"/>
</dbReference>
<dbReference type="SMART" id="SM01117">
    <property type="entry name" value="Cyt-b5"/>
    <property type="match status" value="1"/>
</dbReference>
<evidence type="ECO:0000313" key="14">
    <source>
        <dbReference type="Proteomes" id="UP001208570"/>
    </source>
</evidence>
<name>A0AAD9JAS8_9ANNE</name>
<feature type="domain" description="Cytochrome b5 heme-binding" evidence="12">
    <location>
        <begin position="1"/>
        <end position="88"/>
    </location>
</feature>
<keyword evidence="14" id="KW-1185">Reference proteome</keyword>
<evidence type="ECO:0000256" key="2">
    <source>
        <dbReference type="ARBA" id="ARBA00022617"/>
    </source>
</evidence>
<dbReference type="Pfam" id="PF00173">
    <property type="entry name" value="Cyt-b5"/>
    <property type="match status" value="1"/>
</dbReference>
<keyword evidence="2 11" id="KW-0349">Heme</keyword>
<keyword evidence="4 11" id="KW-0479">Metal-binding</keyword>
<dbReference type="InterPro" id="IPR018506">
    <property type="entry name" value="Cyt_B5_heme-BS"/>
</dbReference>
<evidence type="ECO:0000256" key="4">
    <source>
        <dbReference type="ARBA" id="ARBA00022723"/>
    </source>
</evidence>
<dbReference type="InterPro" id="IPR036400">
    <property type="entry name" value="Cyt_B5-like_heme/steroid_sf"/>
</dbReference>
<evidence type="ECO:0000259" key="12">
    <source>
        <dbReference type="PROSITE" id="PS50255"/>
    </source>
</evidence>
<comment type="caution">
    <text evidence="13">The sequence shown here is derived from an EMBL/GenBank/DDBJ whole genome shotgun (WGS) entry which is preliminary data.</text>
</comment>
<keyword evidence="9" id="KW-0443">Lipid metabolism</keyword>
<organism evidence="13 14">
    <name type="scientific">Paralvinella palmiformis</name>
    <dbReference type="NCBI Taxonomy" id="53620"/>
    <lineage>
        <taxon>Eukaryota</taxon>
        <taxon>Metazoa</taxon>
        <taxon>Spiralia</taxon>
        <taxon>Lophotrochozoa</taxon>
        <taxon>Annelida</taxon>
        <taxon>Polychaeta</taxon>
        <taxon>Sedentaria</taxon>
        <taxon>Canalipalpata</taxon>
        <taxon>Terebellida</taxon>
        <taxon>Terebelliformia</taxon>
        <taxon>Alvinellidae</taxon>
        <taxon>Paralvinella</taxon>
    </lineage>
</organism>
<keyword evidence="3" id="KW-0812">Transmembrane</keyword>
<protein>
    <recommendedName>
        <fullName evidence="12">Cytochrome b5 heme-binding domain-containing protein</fullName>
    </recommendedName>
</protein>
<dbReference type="PROSITE" id="PS00191">
    <property type="entry name" value="CYTOCHROME_B5_1"/>
    <property type="match status" value="1"/>
</dbReference>
<evidence type="ECO:0000256" key="1">
    <source>
        <dbReference type="ARBA" id="ARBA00004477"/>
    </source>
</evidence>
<evidence type="ECO:0000313" key="13">
    <source>
        <dbReference type="EMBL" id="KAK2149674.1"/>
    </source>
</evidence>
<dbReference type="PROSITE" id="PS50255">
    <property type="entry name" value="CYTOCHROME_B5_2"/>
    <property type="match status" value="1"/>
</dbReference>
<comment type="similarity">
    <text evidence="11">Belongs to the cytochrome b5 family.</text>
</comment>
<keyword evidence="5" id="KW-0256">Endoplasmic reticulum</keyword>
<dbReference type="Gene3D" id="3.10.120.10">
    <property type="entry name" value="Cytochrome b5-like heme/steroid binding domain"/>
    <property type="match status" value="1"/>
</dbReference>
<dbReference type="InterPro" id="IPR014430">
    <property type="entry name" value="Scs7"/>
</dbReference>
<evidence type="ECO:0000256" key="3">
    <source>
        <dbReference type="ARBA" id="ARBA00022692"/>
    </source>
</evidence>
<dbReference type="InterPro" id="IPR001199">
    <property type="entry name" value="Cyt_B5-like_heme/steroid-bd"/>
</dbReference>
<dbReference type="GO" id="GO:0046872">
    <property type="term" value="F:metal ion binding"/>
    <property type="evidence" value="ECO:0007669"/>
    <property type="project" value="UniProtKB-UniRule"/>
</dbReference>
<gene>
    <name evidence="13" type="ORF">LSH36_442g02052</name>
</gene>
<keyword evidence="6" id="KW-1133">Transmembrane helix</keyword>
<evidence type="ECO:0000256" key="5">
    <source>
        <dbReference type="ARBA" id="ARBA00022824"/>
    </source>
</evidence>
<dbReference type="PANTHER" id="PTHR12863">
    <property type="entry name" value="FATTY ACID HYDROXYLASE"/>
    <property type="match status" value="1"/>
</dbReference>
<dbReference type="SUPFAM" id="SSF55856">
    <property type="entry name" value="Cytochrome b5-like heme/steroid binding domain"/>
    <property type="match status" value="1"/>
</dbReference>
<keyword evidence="8 11" id="KW-0408">Iron</keyword>
<evidence type="ECO:0000256" key="9">
    <source>
        <dbReference type="ARBA" id="ARBA00023098"/>
    </source>
</evidence>
<evidence type="ECO:0000256" key="7">
    <source>
        <dbReference type="ARBA" id="ARBA00023002"/>
    </source>
</evidence>
<evidence type="ECO:0000256" key="10">
    <source>
        <dbReference type="ARBA" id="ARBA00023136"/>
    </source>
</evidence>
<dbReference type="AlphaFoldDB" id="A0AAD9JAS8"/>
<evidence type="ECO:0000256" key="6">
    <source>
        <dbReference type="ARBA" id="ARBA00022989"/>
    </source>
</evidence>
<keyword evidence="7" id="KW-0560">Oxidoreductase</keyword>
<evidence type="ECO:0000256" key="8">
    <source>
        <dbReference type="ARBA" id="ARBA00023004"/>
    </source>
</evidence>